<keyword evidence="3" id="KW-1185">Reference proteome</keyword>
<proteinExistence type="predicted"/>
<sequence>MIQSETKECLSMSESLIVSGSWESRPQLRRYTVTQTDVDLDQQEEAIYHPARSTEQQQHVSVPSGGDLRRSGTACSTASSLSSHSLTSLTGQNSPTTESCHCTECCQGHVSVRCLAQGRKTGTVWLVNDPLYRLRRISPKLTQQPNASRTISPPHSHPGSSLL</sequence>
<evidence type="ECO:0000313" key="2">
    <source>
        <dbReference type="EMBL" id="CAB1414328.1"/>
    </source>
</evidence>
<accession>A0A9N7TMF0</accession>
<dbReference type="AlphaFoldDB" id="A0A9N7TMF0"/>
<name>A0A9N7TMF0_PLEPL</name>
<organism evidence="2 3">
    <name type="scientific">Pleuronectes platessa</name>
    <name type="common">European plaice</name>
    <dbReference type="NCBI Taxonomy" id="8262"/>
    <lineage>
        <taxon>Eukaryota</taxon>
        <taxon>Metazoa</taxon>
        <taxon>Chordata</taxon>
        <taxon>Craniata</taxon>
        <taxon>Vertebrata</taxon>
        <taxon>Euteleostomi</taxon>
        <taxon>Actinopterygii</taxon>
        <taxon>Neopterygii</taxon>
        <taxon>Teleostei</taxon>
        <taxon>Neoteleostei</taxon>
        <taxon>Acanthomorphata</taxon>
        <taxon>Carangaria</taxon>
        <taxon>Pleuronectiformes</taxon>
        <taxon>Pleuronectoidei</taxon>
        <taxon>Pleuronectidae</taxon>
        <taxon>Pleuronectes</taxon>
    </lineage>
</organism>
<gene>
    <name evidence="2" type="ORF">PLEPLA_LOCUS2037</name>
</gene>
<feature type="compositionally biased region" description="Low complexity" evidence="1">
    <location>
        <begin position="152"/>
        <end position="163"/>
    </location>
</feature>
<protein>
    <submittedName>
        <fullName evidence="2">Uncharacterized protein</fullName>
    </submittedName>
</protein>
<feature type="region of interest" description="Disordered" evidence="1">
    <location>
        <begin position="138"/>
        <end position="163"/>
    </location>
</feature>
<reference evidence="2" key="1">
    <citation type="submission" date="2020-03" db="EMBL/GenBank/DDBJ databases">
        <authorList>
            <person name="Weist P."/>
        </authorList>
    </citation>
    <scope>NUCLEOTIDE SEQUENCE</scope>
</reference>
<comment type="caution">
    <text evidence="2">The sequence shown here is derived from an EMBL/GenBank/DDBJ whole genome shotgun (WGS) entry which is preliminary data.</text>
</comment>
<feature type="compositionally biased region" description="Polar residues" evidence="1">
    <location>
        <begin position="140"/>
        <end position="151"/>
    </location>
</feature>
<dbReference type="EMBL" id="CADEAL010000098">
    <property type="protein sequence ID" value="CAB1414328.1"/>
    <property type="molecule type" value="Genomic_DNA"/>
</dbReference>
<evidence type="ECO:0000313" key="3">
    <source>
        <dbReference type="Proteomes" id="UP001153269"/>
    </source>
</evidence>
<feature type="region of interest" description="Disordered" evidence="1">
    <location>
        <begin position="51"/>
        <end position="79"/>
    </location>
</feature>
<evidence type="ECO:0000256" key="1">
    <source>
        <dbReference type="SAM" id="MobiDB-lite"/>
    </source>
</evidence>
<dbReference type="Proteomes" id="UP001153269">
    <property type="component" value="Unassembled WGS sequence"/>
</dbReference>